<sequence length="350" mass="39177">MRPVLVNGLGCYEAGSRLVLRELLKSAPAGAHLWVILPSGNRADLLAGAAVIHGIPLNHRVFGRWLRPLFELSLYLLGALGVFRRIVNVSNYGWCAPRWTPTVLYCHNALLVEGGQDEWSGKGGRPNWFKRWCLDSCLKRAEKVVVQTEHMAVRMSAYAARRGLGAAPIEVARPLPSFPETVKSVEKIFAFQFFYPASSFPHKRVELAVQAAILANREDSRVGLVLTGELPKRASCVRELGAISHETVMAHFAVSDALLFTSNQETLALPLLEAMHHGLPAVLPELPYAQDIYGEAALYFKSDEPREIAEAMMACVRESEKRRVRVTARREGEWNRRDSWSEHWNKFGVI</sequence>
<dbReference type="OrthoDB" id="9797829at2"/>
<evidence type="ECO:0000313" key="3">
    <source>
        <dbReference type="Proteomes" id="UP000217265"/>
    </source>
</evidence>
<dbReference type="SUPFAM" id="SSF53756">
    <property type="entry name" value="UDP-Glycosyltransferase/glycogen phosphorylase"/>
    <property type="match status" value="1"/>
</dbReference>
<gene>
    <name evidence="2" type="ORF">CMV30_00585</name>
</gene>
<dbReference type="GO" id="GO:0009103">
    <property type="term" value="P:lipopolysaccharide biosynthetic process"/>
    <property type="evidence" value="ECO:0007669"/>
    <property type="project" value="TreeGrafter"/>
</dbReference>
<dbReference type="EMBL" id="CP023344">
    <property type="protein sequence ID" value="ATC62589.1"/>
    <property type="molecule type" value="Genomic_DNA"/>
</dbReference>
<proteinExistence type="predicted"/>
<evidence type="ECO:0008006" key="4">
    <source>
        <dbReference type="Google" id="ProtNLM"/>
    </source>
</evidence>
<dbReference type="GO" id="GO:0016757">
    <property type="term" value="F:glycosyltransferase activity"/>
    <property type="evidence" value="ECO:0007669"/>
    <property type="project" value="TreeGrafter"/>
</dbReference>
<keyword evidence="1" id="KW-0808">Transferase</keyword>
<evidence type="ECO:0000256" key="1">
    <source>
        <dbReference type="ARBA" id="ARBA00022679"/>
    </source>
</evidence>
<dbReference type="AlphaFoldDB" id="A0A290Q1R9"/>
<accession>A0A290Q1R9</accession>
<name>A0A290Q1R9_9BACT</name>
<dbReference type="RefSeq" id="WP_096054224.1">
    <property type="nucleotide sequence ID" value="NZ_CP023344.1"/>
</dbReference>
<evidence type="ECO:0000313" key="2">
    <source>
        <dbReference type="EMBL" id="ATC62589.1"/>
    </source>
</evidence>
<dbReference type="KEGG" id="vbh:CMV30_00585"/>
<keyword evidence="3" id="KW-1185">Reference proteome</keyword>
<dbReference type="PANTHER" id="PTHR46401:SF2">
    <property type="entry name" value="GLYCOSYLTRANSFERASE WBBK-RELATED"/>
    <property type="match status" value="1"/>
</dbReference>
<organism evidence="2 3">
    <name type="scientific">Nibricoccus aquaticus</name>
    <dbReference type="NCBI Taxonomy" id="2576891"/>
    <lineage>
        <taxon>Bacteria</taxon>
        <taxon>Pseudomonadati</taxon>
        <taxon>Verrucomicrobiota</taxon>
        <taxon>Opitutia</taxon>
        <taxon>Opitutales</taxon>
        <taxon>Opitutaceae</taxon>
        <taxon>Nibricoccus</taxon>
    </lineage>
</organism>
<dbReference type="Proteomes" id="UP000217265">
    <property type="component" value="Chromosome"/>
</dbReference>
<dbReference type="Gene3D" id="3.40.50.2000">
    <property type="entry name" value="Glycogen Phosphorylase B"/>
    <property type="match status" value="1"/>
</dbReference>
<reference evidence="2 3" key="1">
    <citation type="submission" date="2017-09" db="EMBL/GenBank/DDBJ databases">
        <title>Complete genome sequence of Verrucomicrobial strain HZ-65, isolated from freshwater.</title>
        <authorList>
            <person name="Choi A."/>
        </authorList>
    </citation>
    <scope>NUCLEOTIDE SEQUENCE [LARGE SCALE GENOMIC DNA]</scope>
    <source>
        <strain evidence="2 3">HZ-65</strain>
    </source>
</reference>
<dbReference type="PANTHER" id="PTHR46401">
    <property type="entry name" value="GLYCOSYLTRANSFERASE WBBK-RELATED"/>
    <property type="match status" value="1"/>
</dbReference>
<dbReference type="Pfam" id="PF13692">
    <property type="entry name" value="Glyco_trans_1_4"/>
    <property type="match status" value="1"/>
</dbReference>
<protein>
    <recommendedName>
        <fullName evidence="4">Glycosyl transferase family 1 domain-containing protein</fullName>
    </recommendedName>
</protein>